<keyword evidence="1" id="KW-0472">Membrane</keyword>
<dbReference type="HOGENOM" id="CLU_2928951_0_0_1"/>
<gene>
    <name evidence="2" type="ORF">M413DRAFT_446917</name>
</gene>
<evidence type="ECO:0000313" key="2">
    <source>
        <dbReference type="EMBL" id="KIM40026.1"/>
    </source>
</evidence>
<feature type="non-terminal residue" evidence="2">
    <location>
        <position position="61"/>
    </location>
</feature>
<keyword evidence="3" id="KW-1185">Reference proteome</keyword>
<accession>A0A0C3C8U8</accession>
<reference evidence="3" key="2">
    <citation type="submission" date="2015-01" db="EMBL/GenBank/DDBJ databases">
        <title>Evolutionary Origins and Diversification of the Mycorrhizal Mutualists.</title>
        <authorList>
            <consortium name="DOE Joint Genome Institute"/>
            <consortium name="Mycorrhizal Genomics Consortium"/>
            <person name="Kohler A."/>
            <person name="Kuo A."/>
            <person name="Nagy L.G."/>
            <person name="Floudas D."/>
            <person name="Copeland A."/>
            <person name="Barry K.W."/>
            <person name="Cichocki N."/>
            <person name="Veneault-Fourrey C."/>
            <person name="LaButti K."/>
            <person name="Lindquist E.A."/>
            <person name="Lipzen A."/>
            <person name="Lundell T."/>
            <person name="Morin E."/>
            <person name="Murat C."/>
            <person name="Riley R."/>
            <person name="Ohm R."/>
            <person name="Sun H."/>
            <person name="Tunlid A."/>
            <person name="Henrissat B."/>
            <person name="Grigoriev I.V."/>
            <person name="Hibbett D.S."/>
            <person name="Martin F."/>
        </authorList>
    </citation>
    <scope>NUCLEOTIDE SEQUENCE [LARGE SCALE GENOMIC DNA]</scope>
    <source>
        <strain evidence="3">h7</strain>
    </source>
</reference>
<keyword evidence="1" id="KW-0812">Transmembrane</keyword>
<protein>
    <submittedName>
        <fullName evidence="2">Uncharacterized protein</fullName>
    </submittedName>
</protein>
<feature type="transmembrane region" description="Helical" evidence="1">
    <location>
        <begin position="6"/>
        <end position="26"/>
    </location>
</feature>
<evidence type="ECO:0000256" key="1">
    <source>
        <dbReference type="SAM" id="Phobius"/>
    </source>
</evidence>
<organism evidence="2 3">
    <name type="scientific">Hebeloma cylindrosporum</name>
    <dbReference type="NCBI Taxonomy" id="76867"/>
    <lineage>
        <taxon>Eukaryota</taxon>
        <taxon>Fungi</taxon>
        <taxon>Dikarya</taxon>
        <taxon>Basidiomycota</taxon>
        <taxon>Agaricomycotina</taxon>
        <taxon>Agaricomycetes</taxon>
        <taxon>Agaricomycetidae</taxon>
        <taxon>Agaricales</taxon>
        <taxon>Agaricineae</taxon>
        <taxon>Hymenogastraceae</taxon>
        <taxon>Hebeloma</taxon>
    </lineage>
</organism>
<evidence type="ECO:0000313" key="3">
    <source>
        <dbReference type="Proteomes" id="UP000053424"/>
    </source>
</evidence>
<proteinExistence type="predicted"/>
<keyword evidence="1" id="KW-1133">Transmembrane helix</keyword>
<dbReference type="EMBL" id="KN831784">
    <property type="protein sequence ID" value="KIM40026.1"/>
    <property type="molecule type" value="Genomic_DNA"/>
</dbReference>
<sequence length="61" mass="7094">MIFVYLLAIFWSLPPIIMTSFLNILLRNRNSNRCIVSRLFTPSPLHILQAQYLLQNTSITS</sequence>
<dbReference type="Proteomes" id="UP000053424">
    <property type="component" value="Unassembled WGS sequence"/>
</dbReference>
<name>A0A0C3C8U8_HEBCY</name>
<reference evidence="2 3" key="1">
    <citation type="submission" date="2014-04" db="EMBL/GenBank/DDBJ databases">
        <authorList>
            <consortium name="DOE Joint Genome Institute"/>
            <person name="Kuo A."/>
            <person name="Gay G."/>
            <person name="Dore J."/>
            <person name="Kohler A."/>
            <person name="Nagy L.G."/>
            <person name="Floudas D."/>
            <person name="Copeland A."/>
            <person name="Barry K.W."/>
            <person name="Cichocki N."/>
            <person name="Veneault-Fourrey C."/>
            <person name="LaButti K."/>
            <person name="Lindquist E.A."/>
            <person name="Lipzen A."/>
            <person name="Lundell T."/>
            <person name="Morin E."/>
            <person name="Murat C."/>
            <person name="Sun H."/>
            <person name="Tunlid A."/>
            <person name="Henrissat B."/>
            <person name="Grigoriev I.V."/>
            <person name="Hibbett D.S."/>
            <person name="Martin F."/>
            <person name="Nordberg H.P."/>
            <person name="Cantor M.N."/>
            <person name="Hua S.X."/>
        </authorList>
    </citation>
    <scope>NUCLEOTIDE SEQUENCE [LARGE SCALE GENOMIC DNA]</scope>
    <source>
        <strain evidence="3">h7</strain>
    </source>
</reference>
<dbReference type="AlphaFoldDB" id="A0A0C3C8U8"/>